<reference evidence="3 4" key="1">
    <citation type="submission" date="2020-03" db="EMBL/GenBank/DDBJ databases">
        <title>Leucobacter sp. nov., isolated from beetles.</title>
        <authorList>
            <person name="Hyun D.-W."/>
            <person name="Bae J.-W."/>
        </authorList>
    </citation>
    <scope>NUCLEOTIDE SEQUENCE [LARGE SCALE GENOMIC DNA]</scope>
    <source>
        <strain evidence="3 4">HDW9C</strain>
    </source>
</reference>
<dbReference type="PANTHER" id="PTHR36302">
    <property type="entry name" value="BLR7088 PROTEIN"/>
    <property type="match status" value="1"/>
</dbReference>
<name>A0A6G7XCR5_9MICO</name>
<dbReference type="SUPFAM" id="SSF110087">
    <property type="entry name" value="DR1885-like metal-binding protein"/>
    <property type="match status" value="1"/>
</dbReference>
<accession>A0A6G7XCR5</accession>
<dbReference type="PROSITE" id="PS51257">
    <property type="entry name" value="PROKAR_LIPOPROTEIN"/>
    <property type="match status" value="1"/>
</dbReference>
<dbReference type="InterPro" id="IPR007410">
    <property type="entry name" value="LpqE-like"/>
</dbReference>
<keyword evidence="2" id="KW-0732">Signal</keyword>
<feature type="signal peptide" evidence="2">
    <location>
        <begin position="1"/>
        <end position="30"/>
    </location>
</feature>
<protein>
    <submittedName>
        <fullName evidence="3">Copper chaperone PCu(A)C</fullName>
    </submittedName>
</protein>
<feature type="region of interest" description="Disordered" evidence="1">
    <location>
        <begin position="174"/>
        <end position="205"/>
    </location>
</feature>
<dbReference type="Gene3D" id="2.60.40.1890">
    <property type="entry name" value="PCu(A)C copper chaperone"/>
    <property type="match status" value="1"/>
</dbReference>
<sequence>MIRTKRATPLSRTAAILLAAPLLVSVPLLAGCSSEPTKAAESSDTKPASASESAVTLKDGWAKAAEGMSGVFGTLVNSSDKDIVLEKAESPVAKMVQLHETITSGSSSTMRETDGGFVIPKGGSFTLEPGGNHIMFMDMPKALLPGDEVPLTLHFSDGKTLKVTVLAKDYAGAQENYEGDSADNMSTDSMSTEDHGGQDDEHSGH</sequence>
<evidence type="ECO:0000256" key="1">
    <source>
        <dbReference type="SAM" id="MobiDB-lite"/>
    </source>
</evidence>
<dbReference type="KEGG" id="lvi:G7068_03615"/>
<evidence type="ECO:0000313" key="4">
    <source>
        <dbReference type="Proteomes" id="UP000502677"/>
    </source>
</evidence>
<dbReference type="Pfam" id="PF04314">
    <property type="entry name" value="PCuAC"/>
    <property type="match status" value="1"/>
</dbReference>
<dbReference type="InterPro" id="IPR058248">
    <property type="entry name" value="Lxx211020-like"/>
</dbReference>
<keyword evidence="4" id="KW-1185">Reference proteome</keyword>
<dbReference type="EMBL" id="CP049863">
    <property type="protein sequence ID" value="QIK62400.1"/>
    <property type="molecule type" value="Genomic_DNA"/>
</dbReference>
<dbReference type="InterPro" id="IPR036182">
    <property type="entry name" value="PCuAC_sf"/>
</dbReference>
<dbReference type="AlphaFoldDB" id="A0A6G7XCR5"/>
<dbReference type="RefSeq" id="WP_166289054.1">
    <property type="nucleotide sequence ID" value="NZ_CP049863.1"/>
</dbReference>
<dbReference type="PANTHER" id="PTHR36302:SF1">
    <property type="entry name" value="COPPER CHAPERONE PCU(A)C"/>
    <property type="match status" value="1"/>
</dbReference>
<feature type="compositionally biased region" description="Basic and acidic residues" evidence="1">
    <location>
        <begin position="192"/>
        <end position="205"/>
    </location>
</feature>
<proteinExistence type="predicted"/>
<evidence type="ECO:0000256" key="2">
    <source>
        <dbReference type="SAM" id="SignalP"/>
    </source>
</evidence>
<feature type="chain" id="PRO_5039412089" evidence="2">
    <location>
        <begin position="31"/>
        <end position="205"/>
    </location>
</feature>
<dbReference type="Proteomes" id="UP000502677">
    <property type="component" value="Chromosome"/>
</dbReference>
<evidence type="ECO:0000313" key="3">
    <source>
        <dbReference type="EMBL" id="QIK62400.1"/>
    </source>
</evidence>
<organism evidence="3 4">
    <name type="scientific">Leucobacter viscericola</name>
    <dbReference type="NCBI Taxonomy" id="2714935"/>
    <lineage>
        <taxon>Bacteria</taxon>
        <taxon>Bacillati</taxon>
        <taxon>Actinomycetota</taxon>
        <taxon>Actinomycetes</taxon>
        <taxon>Micrococcales</taxon>
        <taxon>Microbacteriaceae</taxon>
        <taxon>Leucobacter</taxon>
    </lineage>
</organism>
<gene>
    <name evidence="3" type="ORF">G7068_03615</name>
</gene>